<dbReference type="PANTHER" id="PTHR30287:SF1">
    <property type="entry name" value="INNER MEMBRANE PROTEIN"/>
    <property type="match status" value="1"/>
</dbReference>
<feature type="transmembrane region" description="Helical" evidence="6">
    <location>
        <begin position="732"/>
        <end position="753"/>
    </location>
</feature>
<feature type="transmembrane region" description="Helical" evidence="6">
    <location>
        <begin position="694"/>
        <end position="712"/>
    </location>
</feature>
<keyword evidence="9" id="KW-1185">Reference proteome</keyword>
<keyword evidence="3 6" id="KW-0812">Transmembrane</keyword>
<dbReference type="Pfam" id="PF02687">
    <property type="entry name" value="FtsX"/>
    <property type="match status" value="2"/>
</dbReference>
<evidence type="ECO:0000256" key="5">
    <source>
        <dbReference type="ARBA" id="ARBA00023136"/>
    </source>
</evidence>
<evidence type="ECO:0000313" key="9">
    <source>
        <dbReference type="Proteomes" id="UP000036780"/>
    </source>
</evidence>
<proteinExistence type="predicted"/>
<feature type="transmembrane region" description="Helical" evidence="6">
    <location>
        <begin position="353"/>
        <end position="374"/>
    </location>
</feature>
<organism evidence="8 9">
    <name type="scientific">Virgibacillus pantothenticus</name>
    <dbReference type="NCBI Taxonomy" id="1473"/>
    <lineage>
        <taxon>Bacteria</taxon>
        <taxon>Bacillati</taxon>
        <taxon>Bacillota</taxon>
        <taxon>Bacilli</taxon>
        <taxon>Bacillales</taxon>
        <taxon>Bacillaceae</taxon>
        <taxon>Virgibacillus</taxon>
    </lineage>
</organism>
<keyword evidence="2" id="KW-1003">Cell membrane</keyword>
<evidence type="ECO:0000256" key="3">
    <source>
        <dbReference type="ARBA" id="ARBA00022692"/>
    </source>
</evidence>
<evidence type="ECO:0000313" key="8">
    <source>
        <dbReference type="EMBL" id="KNE19174.1"/>
    </source>
</evidence>
<dbReference type="PANTHER" id="PTHR30287">
    <property type="entry name" value="MEMBRANE COMPONENT OF PREDICTED ABC SUPERFAMILY METABOLITE UPTAKE TRANSPORTER"/>
    <property type="match status" value="1"/>
</dbReference>
<gene>
    <name evidence="8" type="ORF">AFK71_11560</name>
</gene>
<feature type="transmembrane region" description="Helical" evidence="6">
    <location>
        <begin position="426"/>
        <end position="446"/>
    </location>
</feature>
<evidence type="ECO:0000256" key="2">
    <source>
        <dbReference type="ARBA" id="ARBA00022475"/>
    </source>
</evidence>
<dbReference type="AlphaFoldDB" id="A0A0L0QKY8"/>
<dbReference type="Proteomes" id="UP000036780">
    <property type="component" value="Unassembled WGS sequence"/>
</dbReference>
<feature type="transmembrane region" description="Helical" evidence="6">
    <location>
        <begin position="641"/>
        <end position="660"/>
    </location>
</feature>
<dbReference type="GO" id="GO:0005886">
    <property type="term" value="C:plasma membrane"/>
    <property type="evidence" value="ECO:0007669"/>
    <property type="project" value="UniProtKB-SubCell"/>
</dbReference>
<dbReference type="InterPro" id="IPR003838">
    <property type="entry name" value="ABC3_permease_C"/>
</dbReference>
<dbReference type="PATRIC" id="fig|1473.5.peg.852"/>
<dbReference type="GeneID" id="66872216"/>
<dbReference type="EMBL" id="LGTO01000007">
    <property type="protein sequence ID" value="KNE19174.1"/>
    <property type="molecule type" value="Genomic_DNA"/>
</dbReference>
<comment type="subcellular location">
    <subcellularLocation>
        <location evidence="1">Cell membrane</location>
        <topology evidence="1">Multi-pass membrane protein</topology>
    </subcellularLocation>
</comment>
<evidence type="ECO:0000256" key="6">
    <source>
        <dbReference type="SAM" id="Phobius"/>
    </source>
</evidence>
<feature type="domain" description="ABC3 transporter permease C-terminal" evidence="7">
    <location>
        <begin position="261"/>
        <end position="379"/>
    </location>
</feature>
<comment type="caution">
    <text evidence="8">The sequence shown here is derived from an EMBL/GenBank/DDBJ whole genome shotgun (WGS) entry which is preliminary data.</text>
</comment>
<keyword evidence="4 6" id="KW-1133">Transmembrane helix</keyword>
<evidence type="ECO:0000256" key="1">
    <source>
        <dbReference type="ARBA" id="ARBA00004651"/>
    </source>
</evidence>
<protein>
    <recommendedName>
        <fullName evidence="7">ABC3 transporter permease C-terminal domain-containing protein</fullName>
    </recommendedName>
</protein>
<keyword evidence="5 6" id="KW-0472">Membrane</keyword>
<feature type="domain" description="ABC3 transporter permease C-terminal" evidence="7">
    <location>
        <begin position="644"/>
        <end position="761"/>
    </location>
</feature>
<reference evidence="9" key="1">
    <citation type="submission" date="2015-07" db="EMBL/GenBank/DDBJ databases">
        <title>Fjat-10053 dsm26.</title>
        <authorList>
            <person name="Liu B."/>
            <person name="Wang J."/>
            <person name="Zhu Y."/>
            <person name="Liu G."/>
            <person name="Chen Q."/>
            <person name="Chen Z."/>
            <person name="Lan J."/>
            <person name="Che J."/>
            <person name="Ge C."/>
            <person name="Shi H."/>
            <person name="Pan Z."/>
            <person name="Liu X."/>
        </authorList>
    </citation>
    <scope>NUCLEOTIDE SEQUENCE [LARGE SCALE GENOMIC DNA]</scope>
    <source>
        <strain evidence="9">DSM 26</strain>
    </source>
</reference>
<evidence type="ECO:0000256" key="4">
    <source>
        <dbReference type="ARBA" id="ARBA00022989"/>
    </source>
</evidence>
<feature type="transmembrane region" description="Helical" evidence="6">
    <location>
        <begin position="258"/>
        <end position="282"/>
    </location>
</feature>
<dbReference type="OrthoDB" id="5137249at2"/>
<name>A0A0L0QKY8_VIRPA</name>
<dbReference type="RefSeq" id="WP_050351681.1">
    <property type="nucleotide sequence ID" value="NZ_CP073011.1"/>
</dbReference>
<evidence type="ECO:0000259" key="7">
    <source>
        <dbReference type="Pfam" id="PF02687"/>
    </source>
</evidence>
<sequence length="770" mass="86700">MLKNLLKKNFRDFRSHASEFSSVFILSLLSILIFSGLLAASQGMEEKFEKWSESSNMADEWVTIRDQQENKVLQELKDKKSIDQVMQQQYLNVKVGTASSKKQLQLVIDNGTISKPAIIKGDKFSTQTKGIWLDSNFAKENDYKVDSNIQLNVNGETKSYLIKGLVASPNFIAYTGPANDIVADHEKYGYVLTNTKTIPSLKNASNQILVTKNEEYSEFDLKEDLKDVLGTSLIDISNRNEKNNVSEFIQKKNSVKKLSIMFCTVLFALVILTTETTIRRLVNKQRSIIGLLRALGLSKFKIILHYVQYGFLPTLFGGTIGLFFGPRTIAPLILDKQKPLFNMPYWEVTPSKWSWVMLGVLVLIGSIAGITAILKTLKDAPAKIMQPQKIKRTPKNIVEMFPRLWDSLSWDWRWVLRDISRAKLRALIGIFGVIGSLMLLISGLGIQQSLNDSNEKTFGSDQSYKNEIKISPTIDKSIMDLMDSELNGDYQTIQQLPANLSTSRKDLMSLITIVEPGIYMNFNSTDYESVNLEKEDGVFISDYISKQLNVRKGDSIKLIGNFSEQNLIVPIAGILKVGSPQGIVMSKDYWGELEQLYVPTTVLTGQKVSKKISDDEDVVQVNSLAQNLESANKVLTSFQSIIILLIVFAVLLSWFILYNLGALNFTERYREYATLRVLGFRLNEIRSIIIKDSIATWIMGTIIGIPLGLLFLDSYVALANSTTTQFFMHISSLRIGTAILIVLFNVILISLFISRQVKKMDMATALKSVE</sequence>
<dbReference type="InterPro" id="IPR038766">
    <property type="entry name" value="Membrane_comp_ABC_pdt"/>
</dbReference>
<feature type="transmembrane region" description="Helical" evidence="6">
    <location>
        <begin position="303"/>
        <end position="324"/>
    </location>
</feature>
<accession>A0A0L0QKY8</accession>